<proteinExistence type="predicted"/>
<evidence type="ECO:0000313" key="2">
    <source>
        <dbReference type="Proteomes" id="UP000431092"/>
    </source>
</evidence>
<accession>A0A6I3IJG1</accession>
<organism evidence="1 2">
    <name type="scientific">Arsenicicoccus cauae</name>
    <dbReference type="NCBI Taxonomy" id="2663847"/>
    <lineage>
        <taxon>Bacteria</taxon>
        <taxon>Bacillati</taxon>
        <taxon>Actinomycetota</taxon>
        <taxon>Actinomycetes</taxon>
        <taxon>Micrococcales</taxon>
        <taxon>Intrasporangiaceae</taxon>
        <taxon>Arsenicicoccus</taxon>
    </lineage>
</organism>
<keyword evidence="2" id="KW-1185">Reference proteome</keyword>
<protein>
    <submittedName>
        <fullName evidence="1">Uncharacterized protein</fullName>
    </submittedName>
</protein>
<reference evidence="1 2" key="1">
    <citation type="submission" date="2019-11" db="EMBL/GenBank/DDBJ databases">
        <title>Whole genome sequencing identifies a novel species of the genus Arsenicicoccus isolated from human blood.</title>
        <authorList>
            <person name="Jeong J.H."/>
            <person name="Kweon O.J."/>
            <person name="Kim H.R."/>
            <person name="Kim T.-H."/>
            <person name="Ha S.-M."/>
            <person name="Lee M.-K."/>
        </authorList>
    </citation>
    <scope>NUCLEOTIDE SEQUENCE [LARGE SCALE GENOMIC DNA]</scope>
    <source>
        <strain evidence="1 2">MKL-02</strain>
    </source>
</reference>
<dbReference type="Proteomes" id="UP000431092">
    <property type="component" value="Unassembled WGS sequence"/>
</dbReference>
<comment type="caution">
    <text evidence="1">The sequence shown here is derived from an EMBL/GenBank/DDBJ whole genome shotgun (WGS) entry which is preliminary data.</text>
</comment>
<dbReference type="AlphaFoldDB" id="A0A6I3IJG1"/>
<sequence length="193" mass="20732">MIDETPYQKLLAALGDGTSRQALALLAAFLDGLLSFEEALTAIAATIARANGHGTALADVALAATLTEQTGHPVPVLGLAPAADDLDRLRKAVDTILTDGDLTDDAARETARMRTERLGRNEPIDAAGRAFNDGIARSPHVTGYRRGLTADACQLCQWLYREGHVYRAEQPMHLHPGDRCHPIPVTTTERTNS</sequence>
<dbReference type="RefSeq" id="WP_154594063.1">
    <property type="nucleotide sequence ID" value="NZ_WLVL01000040.1"/>
</dbReference>
<name>A0A6I3IJG1_9MICO</name>
<evidence type="ECO:0000313" key="1">
    <source>
        <dbReference type="EMBL" id="MTB72793.1"/>
    </source>
</evidence>
<gene>
    <name evidence="1" type="ORF">GGG17_12635</name>
</gene>
<dbReference type="EMBL" id="WLVL01000040">
    <property type="protein sequence ID" value="MTB72793.1"/>
    <property type="molecule type" value="Genomic_DNA"/>
</dbReference>